<evidence type="ECO:0000259" key="1">
    <source>
        <dbReference type="Pfam" id="PF00561"/>
    </source>
</evidence>
<comment type="caution">
    <text evidence="2">The sequence shown here is derived from an EMBL/GenBank/DDBJ whole genome shotgun (WGS) entry which is preliminary data.</text>
</comment>
<gene>
    <name evidence="2" type="ORF">GCM10022216_20700</name>
</gene>
<dbReference type="InterPro" id="IPR050471">
    <property type="entry name" value="AB_hydrolase"/>
</dbReference>
<organism evidence="2 3">
    <name type="scientific">Sphingobacterium kyonggiense</name>
    <dbReference type="NCBI Taxonomy" id="714075"/>
    <lineage>
        <taxon>Bacteria</taxon>
        <taxon>Pseudomonadati</taxon>
        <taxon>Bacteroidota</taxon>
        <taxon>Sphingobacteriia</taxon>
        <taxon>Sphingobacteriales</taxon>
        <taxon>Sphingobacteriaceae</taxon>
        <taxon>Sphingobacterium</taxon>
    </lineage>
</organism>
<dbReference type="InterPro" id="IPR000073">
    <property type="entry name" value="AB_hydrolase_1"/>
</dbReference>
<dbReference type="Gene3D" id="3.40.50.1820">
    <property type="entry name" value="alpha/beta hydrolase"/>
    <property type="match status" value="1"/>
</dbReference>
<feature type="domain" description="AB hydrolase-1" evidence="1">
    <location>
        <begin position="27"/>
        <end position="266"/>
    </location>
</feature>
<dbReference type="PANTHER" id="PTHR43433">
    <property type="entry name" value="HYDROLASE, ALPHA/BETA FOLD FAMILY PROTEIN"/>
    <property type="match status" value="1"/>
</dbReference>
<evidence type="ECO:0000313" key="3">
    <source>
        <dbReference type="Proteomes" id="UP001500101"/>
    </source>
</evidence>
<dbReference type="PRINTS" id="PR00111">
    <property type="entry name" value="ABHYDROLASE"/>
</dbReference>
<dbReference type="PANTHER" id="PTHR43433:SF5">
    <property type="entry name" value="AB HYDROLASE-1 DOMAIN-CONTAINING PROTEIN"/>
    <property type="match status" value="1"/>
</dbReference>
<dbReference type="InterPro" id="IPR029058">
    <property type="entry name" value="AB_hydrolase_fold"/>
</dbReference>
<dbReference type="Pfam" id="PF00561">
    <property type="entry name" value="Abhydrolase_1"/>
    <property type="match status" value="1"/>
</dbReference>
<dbReference type="RefSeq" id="WP_344674636.1">
    <property type="nucleotide sequence ID" value="NZ_BAAAZI010000008.1"/>
</dbReference>
<protein>
    <submittedName>
        <fullName evidence="2">Alpha/beta hydrolase</fullName>
    </submittedName>
</protein>
<sequence length="287" mass="32124">MKQTEKIIKQQDLQIYTQAFGNSSDPCIVLIAGATVSMLFWDESFCSQLAAKGLYVIRYDLRDTGQSTCYTAGELNYKIDDLVDDIFLILDAYNINNAHLLGISLGGMLAQIAAMKHSERINSISLMSSMPWADPIMPTPEMDEAILDFQADTSSINWDNENEVLDYMLKGSKLMSGNKPLNVDRAKEYILASFRRANNFKSQFNHAQLSGGEEYYNQLQLVSCPSLIIHGSEDRICHFNNALSLVQLLKSQNLTILEGTGHELHEADWNIIIDAVAGMVLTLENKK</sequence>
<reference evidence="3" key="1">
    <citation type="journal article" date="2019" name="Int. J. Syst. Evol. Microbiol.">
        <title>The Global Catalogue of Microorganisms (GCM) 10K type strain sequencing project: providing services to taxonomists for standard genome sequencing and annotation.</title>
        <authorList>
            <consortium name="The Broad Institute Genomics Platform"/>
            <consortium name="The Broad Institute Genome Sequencing Center for Infectious Disease"/>
            <person name="Wu L."/>
            <person name="Ma J."/>
        </authorList>
    </citation>
    <scope>NUCLEOTIDE SEQUENCE [LARGE SCALE GENOMIC DNA]</scope>
    <source>
        <strain evidence="3">JCM 16704</strain>
    </source>
</reference>
<name>A0ABP7YTD0_9SPHI</name>
<dbReference type="Proteomes" id="UP001500101">
    <property type="component" value="Unassembled WGS sequence"/>
</dbReference>
<proteinExistence type="predicted"/>
<dbReference type="SUPFAM" id="SSF53474">
    <property type="entry name" value="alpha/beta-Hydrolases"/>
    <property type="match status" value="1"/>
</dbReference>
<keyword evidence="3" id="KW-1185">Reference proteome</keyword>
<dbReference type="GO" id="GO:0016787">
    <property type="term" value="F:hydrolase activity"/>
    <property type="evidence" value="ECO:0007669"/>
    <property type="project" value="UniProtKB-KW"/>
</dbReference>
<evidence type="ECO:0000313" key="2">
    <source>
        <dbReference type="EMBL" id="GAA4141059.1"/>
    </source>
</evidence>
<keyword evidence="2" id="KW-0378">Hydrolase</keyword>
<dbReference type="EMBL" id="BAAAZI010000008">
    <property type="protein sequence ID" value="GAA4141059.1"/>
    <property type="molecule type" value="Genomic_DNA"/>
</dbReference>
<accession>A0ABP7YTD0</accession>